<evidence type="ECO:0000256" key="9">
    <source>
        <dbReference type="ARBA" id="ARBA00022840"/>
    </source>
</evidence>
<dbReference type="Gene3D" id="1.10.10.520">
    <property type="entry name" value="Ubiquitin activating enzymes (Uba3). Chain: B, domain 2"/>
    <property type="match status" value="1"/>
</dbReference>
<dbReference type="PANTHER" id="PTHR10953">
    <property type="entry name" value="UBIQUITIN-ACTIVATING ENZYME E1"/>
    <property type="match status" value="1"/>
</dbReference>
<keyword evidence="5" id="KW-0479">Metal-binding</keyword>
<dbReference type="InterPro" id="IPR045886">
    <property type="entry name" value="ThiF/MoeB/HesA"/>
</dbReference>
<gene>
    <name evidence="16" type="ORF">ACRE_058610</name>
</gene>
<evidence type="ECO:0000256" key="8">
    <source>
        <dbReference type="ARBA" id="ARBA00022833"/>
    </source>
</evidence>
<dbReference type="PROSITE" id="PS00865">
    <property type="entry name" value="UBIQUITIN_ACTIVAT_2"/>
    <property type="match status" value="1"/>
</dbReference>
<reference evidence="17" key="1">
    <citation type="journal article" date="2014" name="Genome Announc.">
        <title>Genome sequence and annotation of Acremonium chrysogenum, producer of the beta-lactam antibiotic cephalosporin C.</title>
        <authorList>
            <person name="Terfehr D."/>
            <person name="Dahlmann T.A."/>
            <person name="Specht T."/>
            <person name="Zadra I."/>
            <person name="Kuernsteiner H."/>
            <person name="Kueck U."/>
        </authorList>
    </citation>
    <scope>NUCLEOTIDE SEQUENCE [LARGE SCALE GENOMIC DNA]</scope>
    <source>
        <strain evidence="17">ATCC 11550 / CBS 779.69 / DSM 880 / IAM 14645 / JCM 23072 / IMI 49137</strain>
    </source>
</reference>
<dbReference type="InterPro" id="IPR028077">
    <property type="entry name" value="UAE_UbL_dom"/>
</dbReference>
<protein>
    <submittedName>
        <fullName evidence="16">Ubiquitin-activating enzyme E1-like protein</fullName>
    </submittedName>
</protein>
<keyword evidence="7" id="KW-0833">Ubl conjugation pathway</keyword>
<keyword evidence="9" id="KW-0067">ATP-binding</keyword>
<dbReference type="Gene3D" id="3.50.50.80">
    <property type="entry name" value="Ubiquitin-activating enzyme E1, inactive adenylation domain, subdomain 1"/>
    <property type="match status" value="1"/>
</dbReference>
<evidence type="ECO:0000259" key="14">
    <source>
        <dbReference type="Pfam" id="PF10585"/>
    </source>
</evidence>
<comment type="caution">
    <text evidence="16">The sequence shown here is derived from an EMBL/GenBank/DDBJ whole genome shotgun (WGS) entry which is preliminary data.</text>
</comment>
<dbReference type="CDD" id="cd01489">
    <property type="entry name" value="Uba2_SUMO"/>
    <property type="match status" value="1"/>
</dbReference>
<dbReference type="InterPro" id="IPR000594">
    <property type="entry name" value="ThiF_NAD_FAD-bd"/>
</dbReference>
<feature type="compositionally biased region" description="Polar residues" evidence="12">
    <location>
        <begin position="60"/>
        <end position="71"/>
    </location>
</feature>
<dbReference type="EMBL" id="JPKY01000070">
    <property type="protein sequence ID" value="KFH43379.1"/>
    <property type="molecule type" value="Genomic_DNA"/>
</dbReference>
<feature type="domain" description="Ubiquitin-activating enzyme SCCH" evidence="14">
    <location>
        <begin position="343"/>
        <end position="448"/>
    </location>
</feature>
<dbReference type="FunFam" id="3.40.50.720:FF:000618">
    <property type="entry name" value="SUMO-activating enzyme subunit 2"/>
    <property type="match status" value="1"/>
</dbReference>
<comment type="pathway">
    <text evidence="2">Protein modification; protein sumoylation.</text>
</comment>
<feature type="region of interest" description="Disordered" evidence="12">
    <location>
        <begin position="603"/>
        <end position="677"/>
    </location>
</feature>
<evidence type="ECO:0000256" key="4">
    <source>
        <dbReference type="ARBA" id="ARBA00022679"/>
    </source>
</evidence>
<dbReference type="InterPro" id="IPR042449">
    <property type="entry name" value="Ub-E1_IAD_1"/>
</dbReference>
<dbReference type="GO" id="GO:0019948">
    <property type="term" value="F:SUMO activating enzyme activity"/>
    <property type="evidence" value="ECO:0007669"/>
    <property type="project" value="TreeGrafter"/>
</dbReference>
<dbReference type="InterPro" id="IPR035985">
    <property type="entry name" value="Ubiquitin-activating_enz"/>
</dbReference>
<feature type="compositionally biased region" description="Low complexity" evidence="12">
    <location>
        <begin position="13"/>
        <end position="23"/>
    </location>
</feature>
<evidence type="ECO:0000256" key="11">
    <source>
        <dbReference type="PROSITE-ProRule" id="PRU10132"/>
    </source>
</evidence>
<dbReference type="UniPathway" id="UPA00886"/>
<dbReference type="InterPro" id="IPR033127">
    <property type="entry name" value="UBQ-activ_enz_E1_Cys_AS"/>
</dbReference>
<comment type="similarity">
    <text evidence="3">Belongs to the ubiquitin-activating E1 family.</text>
</comment>
<dbReference type="GO" id="GO:0016740">
    <property type="term" value="F:transferase activity"/>
    <property type="evidence" value="ECO:0007669"/>
    <property type="project" value="UniProtKB-KW"/>
</dbReference>
<dbReference type="FunFam" id="1.10.10.520:FF:000003">
    <property type="entry name" value="Ubiquitin-activating enzyme E1-like"/>
    <property type="match status" value="1"/>
</dbReference>
<evidence type="ECO:0000256" key="7">
    <source>
        <dbReference type="ARBA" id="ARBA00022786"/>
    </source>
</evidence>
<evidence type="ECO:0000313" key="17">
    <source>
        <dbReference type="Proteomes" id="UP000029964"/>
    </source>
</evidence>
<dbReference type="GO" id="GO:0005524">
    <property type="term" value="F:ATP binding"/>
    <property type="evidence" value="ECO:0007669"/>
    <property type="project" value="UniProtKB-KW"/>
</dbReference>
<dbReference type="GO" id="GO:0031510">
    <property type="term" value="C:SUMO activating enzyme complex"/>
    <property type="evidence" value="ECO:0007669"/>
    <property type="project" value="TreeGrafter"/>
</dbReference>
<evidence type="ECO:0000256" key="12">
    <source>
        <dbReference type="SAM" id="MobiDB-lite"/>
    </source>
</evidence>
<keyword evidence="10" id="KW-0539">Nucleus</keyword>
<feature type="region of interest" description="Disordered" evidence="12">
    <location>
        <begin position="1"/>
        <end position="86"/>
    </location>
</feature>
<comment type="subcellular location">
    <subcellularLocation>
        <location evidence="1">Nucleus</location>
    </subcellularLocation>
</comment>
<evidence type="ECO:0000256" key="6">
    <source>
        <dbReference type="ARBA" id="ARBA00022741"/>
    </source>
</evidence>
<dbReference type="OrthoDB" id="10255449at2759"/>
<feature type="compositionally biased region" description="Low complexity" evidence="12">
    <location>
        <begin position="46"/>
        <end position="59"/>
    </location>
</feature>
<dbReference type="Pfam" id="PF00899">
    <property type="entry name" value="ThiF"/>
    <property type="match status" value="1"/>
</dbReference>
<feature type="active site" description="Glycyl thioester intermediate" evidence="11">
    <location>
        <position position="250"/>
    </location>
</feature>
<evidence type="ECO:0000256" key="5">
    <source>
        <dbReference type="ARBA" id="ARBA00022723"/>
    </source>
</evidence>
<dbReference type="SUPFAM" id="SSF69572">
    <property type="entry name" value="Activating enzymes of the ubiquitin-like proteins"/>
    <property type="match status" value="1"/>
</dbReference>
<dbReference type="GO" id="GO:0005737">
    <property type="term" value="C:cytoplasm"/>
    <property type="evidence" value="ECO:0007669"/>
    <property type="project" value="TreeGrafter"/>
</dbReference>
<feature type="domain" description="Ubiquitin/SUMO-activating enzyme ubiquitin-like" evidence="15">
    <location>
        <begin position="520"/>
        <end position="601"/>
    </location>
</feature>
<dbReference type="Pfam" id="PF10585">
    <property type="entry name" value="UBA_E1_SCCH"/>
    <property type="match status" value="1"/>
</dbReference>
<evidence type="ECO:0000256" key="2">
    <source>
        <dbReference type="ARBA" id="ARBA00004718"/>
    </source>
</evidence>
<dbReference type="FunFam" id="3.50.50.80:FF:000002">
    <property type="entry name" value="SUMO-activating enzyme subunit 2"/>
    <property type="match status" value="1"/>
</dbReference>
<organism evidence="16 17">
    <name type="scientific">Hapsidospora chrysogenum (strain ATCC 11550 / CBS 779.69 / DSM 880 / IAM 14645 / JCM 23072 / IMI 49137)</name>
    <name type="common">Acremonium chrysogenum</name>
    <dbReference type="NCBI Taxonomy" id="857340"/>
    <lineage>
        <taxon>Eukaryota</taxon>
        <taxon>Fungi</taxon>
        <taxon>Dikarya</taxon>
        <taxon>Ascomycota</taxon>
        <taxon>Pezizomycotina</taxon>
        <taxon>Sordariomycetes</taxon>
        <taxon>Hypocreomycetidae</taxon>
        <taxon>Hypocreales</taxon>
        <taxon>Bionectriaceae</taxon>
        <taxon>Hapsidospora</taxon>
    </lineage>
</organism>
<accession>A0A086T1Z7</accession>
<evidence type="ECO:0000256" key="3">
    <source>
        <dbReference type="ARBA" id="ARBA00005673"/>
    </source>
</evidence>
<keyword evidence="8" id="KW-0862">Zinc</keyword>
<keyword evidence="17" id="KW-1185">Reference proteome</keyword>
<dbReference type="HOGENOM" id="CLU_013325_7_3_1"/>
<feature type="domain" description="THIF-type NAD/FAD binding fold" evidence="13">
    <location>
        <begin position="84"/>
        <end position="494"/>
    </location>
</feature>
<evidence type="ECO:0000256" key="10">
    <source>
        <dbReference type="ARBA" id="ARBA00023242"/>
    </source>
</evidence>
<dbReference type="Gene3D" id="3.10.290.20">
    <property type="entry name" value="Ubiquitin-like 2 activating enzyme e1b. Chain: B, domain 3"/>
    <property type="match status" value="1"/>
</dbReference>
<dbReference type="InterPro" id="IPR023318">
    <property type="entry name" value="Ub_act_enz_dom_a_sf"/>
</dbReference>
<keyword evidence="6" id="KW-0547">Nucleotide-binding</keyword>
<name>A0A086T1Z7_HAPC1</name>
<dbReference type="GO" id="GO:0016925">
    <property type="term" value="P:protein sumoylation"/>
    <property type="evidence" value="ECO:0007669"/>
    <property type="project" value="UniProtKB-UniPathway"/>
</dbReference>
<dbReference type="Proteomes" id="UP000029964">
    <property type="component" value="Unassembled WGS sequence"/>
</dbReference>
<evidence type="ECO:0000259" key="15">
    <source>
        <dbReference type="Pfam" id="PF14732"/>
    </source>
</evidence>
<dbReference type="GO" id="GO:0046872">
    <property type="term" value="F:metal ion binding"/>
    <property type="evidence" value="ECO:0007669"/>
    <property type="project" value="UniProtKB-KW"/>
</dbReference>
<dbReference type="PANTHER" id="PTHR10953:SF5">
    <property type="entry name" value="SUMO-ACTIVATING ENZYME SUBUNIT 2"/>
    <property type="match status" value="1"/>
</dbReference>
<evidence type="ECO:0000259" key="13">
    <source>
        <dbReference type="Pfam" id="PF00899"/>
    </source>
</evidence>
<sequence>MEDKSANAGTEVPAPAAAEAPAPSHLEKQEQHQNAQEQPQQPPQPTQQQSTQRQPPQEQVAPTKSTPQRRPQVTPRDRFNHQSLGVSLNSNVKQARVLMVGAGGIGCELLKNLVLTGFGEIHVVDLDTIDLSNLNRQFLFGHEHIKKSKALVAKDAAQKFNPNVRIVAHHANIKDAQFSVSWFRGFRVVFNALDNLEARRHVNRMCLAADVPLVESGTTGFNGQVQVIKKGVTACYDCTPKEAPKSFPVCTIRSTPSQPIHCIVWAKSYLLNEIFGTSEDQAVFDHSEDAENASEIEELRRESQALKKIREAVGTPEFPRMLFDKVFNADIERLRSVEDMWKSRRAPEPLKYETLMDQAKDATAAKSSVLANDQNVWSLEESLVVFNDSLERLSKRLLELKNAKEESAPEPVITFDKDDQDTLDFVASSANIRSTIFGIDRKSRFDIKQMAGNIIPAIATTNAIVAGLCVLQAFKVLKGEYSEAKEVFLTPFAPARLLAPDRSREPNAACPVCGVFNTAVTVDPSRTTLHDLVDGLLRKHLGFSEKDFVLNNEVGILYDPDETDNLPKKLVELGIGDGSFLTVIDEDDEDAWVNVVISVEEGSFGEDESPFQSSSAEHPEIPRKPKKAAPAETNGAADQNGDDAVEEVGAPKGVKRTRPDDDGGQPLKKARMAESAGDDIVVIEDAGGAIVIGDD</sequence>
<evidence type="ECO:0000256" key="1">
    <source>
        <dbReference type="ARBA" id="ARBA00004123"/>
    </source>
</evidence>
<dbReference type="STRING" id="857340.A0A086T1Z7"/>
<proteinExistence type="inferred from homology"/>
<dbReference type="InterPro" id="IPR019572">
    <property type="entry name" value="UBA_E1_SCCH"/>
</dbReference>
<dbReference type="AlphaFoldDB" id="A0A086T1Z7"/>
<dbReference type="Pfam" id="PF14732">
    <property type="entry name" value="UAE_UbL"/>
    <property type="match status" value="1"/>
</dbReference>
<evidence type="ECO:0000313" key="16">
    <source>
        <dbReference type="EMBL" id="KFH43379.1"/>
    </source>
</evidence>
<keyword evidence="4" id="KW-0808">Transferase</keyword>